<sequence length="100" mass="11178">MKVRFALKDDGTVAIYPDDDATALYDFLKDVPRRYLVEAADAAREVPDDGDDQRWGGDCTTAVVRQDDVLVVNEYTDDETVLSREEFVEVVEAYLGALDA</sequence>
<organism evidence="1 2">
    <name type="scientific">Umezawaea endophytica</name>
    <dbReference type="NCBI Taxonomy" id="1654476"/>
    <lineage>
        <taxon>Bacteria</taxon>
        <taxon>Bacillati</taxon>
        <taxon>Actinomycetota</taxon>
        <taxon>Actinomycetes</taxon>
        <taxon>Pseudonocardiales</taxon>
        <taxon>Pseudonocardiaceae</taxon>
        <taxon>Umezawaea</taxon>
    </lineage>
</organism>
<proteinExistence type="predicted"/>
<dbReference type="Proteomes" id="UP001141259">
    <property type="component" value="Unassembled WGS sequence"/>
</dbReference>
<evidence type="ECO:0000313" key="1">
    <source>
        <dbReference type="EMBL" id="MCS7482320.1"/>
    </source>
</evidence>
<evidence type="ECO:0000313" key="2">
    <source>
        <dbReference type="Proteomes" id="UP001141259"/>
    </source>
</evidence>
<name>A0A9X2VT04_9PSEU</name>
<reference evidence="1" key="1">
    <citation type="submission" date="2022-08" db="EMBL/GenBank/DDBJ databases">
        <authorList>
            <person name="Tistechok S."/>
            <person name="Samborskyy M."/>
            <person name="Roman I."/>
        </authorList>
    </citation>
    <scope>NUCLEOTIDE SEQUENCE</scope>
    <source>
        <strain evidence="1">DSM 103496</strain>
    </source>
</reference>
<dbReference type="RefSeq" id="WP_259627801.1">
    <property type="nucleotide sequence ID" value="NZ_JANYMP010000023.1"/>
</dbReference>
<gene>
    <name evidence="1" type="ORF">NZH93_36195</name>
</gene>
<protein>
    <submittedName>
        <fullName evidence="1">Uncharacterized protein</fullName>
    </submittedName>
</protein>
<keyword evidence="2" id="KW-1185">Reference proteome</keyword>
<comment type="caution">
    <text evidence="1">The sequence shown here is derived from an EMBL/GenBank/DDBJ whole genome shotgun (WGS) entry which is preliminary data.</text>
</comment>
<dbReference type="AlphaFoldDB" id="A0A9X2VT04"/>
<dbReference type="EMBL" id="JANYMP010000023">
    <property type="protein sequence ID" value="MCS7482320.1"/>
    <property type="molecule type" value="Genomic_DNA"/>
</dbReference>
<accession>A0A9X2VT04</accession>